<feature type="compositionally biased region" description="Basic and acidic residues" evidence="1">
    <location>
        <begin position="222"/>
        <end position="241"/>
    </location>
</feature>
<gene>
    <name evidence="3" type="ORF">MAR_009923</name>
</gene>
<evidence type="ECO:0000256" key="1">
    <source>
        <dbReference type="SAM" id="MobiDB-lite"/>
    </source>
</evidence>
<dbReference type="EMBL" id="CP111015">
    <property type="protein sequence ID" value="WAR03365.1"/>
    <property type="molecule type" value="Genomic_DNA"/>
</dbReference>
<feature type="transmembrane region" description="Helical" evidence="2">
    <location>
        <begin position="142"/>
        <end position="163"/>
    </location>
</feature>
<feature type="compositionally biased region" description="Basic and acidic residues" evidence="1">
    <location>
        <begin position="283"/>
        <end position="299"/>
    </location>
</feature>
<evidence type="ECO:0000256" key="2">
    <source>
        <dbReference type="SAM" id="Phobius"/>
    </source>
</evidence>
<keyword evidence="2" id="KW-0472">Membrane</keyword>
<name>A0ABY7E042_MYAAR</name>
<feature type="compositionally biased region" description="Polar residues" evidence="1">
    <location>
        <begin position="302"/>
        <end position="316"/>
    </location>
</feature>
<keyword evidence="4" id="KW-1185">Reference proteome</keyword>
<accession>A0ABY7E042</accession>
<evidence type="ECO:0000313" key="4">
    <source>
        <dbReference type="Proteomes" id="UP001164746"/>
    </source>
</evidence>
<feature type="compositionally biased region" description="Acidic residues" evidence="1">
    <location>
        <begin position="272"/>
        <end position="282"/>
    </location>
</feature>
<dbReference type="PROSITE" id="PS51257">
    <property type="entry name" value="PROKAR_LIPOPROTEIN"/>
    <property type="match status" value="1"/>
</dbReference>
<dbReference type="Proteomes" id="UP001164746">
    <property type="component" value="Chromosome 4"/>
</dbReference>
<sequence>MASKRVWITVLWLAAAVLAVLGCLFQLVGLVTPAWVYLSGQGTHPQSYTGYDLQTGLWFRYKCDLVDCRRISFGEDNLSDPPNLSSNQALALFSFLLTVVGVVIILGLVPTIRMIGENQQLSGELADRFNGMTYQVVVRSPYSLALFGFGSLLVGFAAIPVLLNCIINRKTDLDDDYDYGGKSYNANAFPVREKQFEPAPARNVHSEYKGDPYYEPETAASKWDRSKRGREDRSDRTRSEPSSRYAVDLPDKPRHREGHGHSHARSRGRGYDDDDYEDYDTGESDRESYAKMEIGEKHGRGTTRSVSNKHYNSSMV</sequence>
<protein>
    <submittedName>
        <fullName evidence="3">Uncharacterized protein</fullName>
    </submittedName>
</protein>
<evidence type="ECO:0000313" key="3">
    <source>
        <dbReference type="EMBL" id="WAR03365.1"/>
    </source>
</evidence>
<feature type="compositionally biased region" description="Basic residues" evidence="1">
    <location>
        <begin position="255"/>
        <end position="268"/>
    </location>
</feature>
<keyword evidence="2" id="KW-1133">Transmembrane helix</keyword>
<feature type="transmembrane region" description="Helical" evidence="2">
    <location>
        <begin position="89"/>
        <end position="109"/>
    </location>
</feature>
<feature type="region of interest" description="Disordered" evidence="1">
    <location>
        <begin position="197"/>
        <end position="316"/>
    </location>
</feature>
<dbReference type="Gene3D" id="1.20.140.150">
    <property type="match status" value="1"/>
</dbReference>
<reference evidence="3" key="1">
    <citation type="submission" date="2022-11" db="EMBL/GenBank/DDBJ databases">
        <title>Centuries of genome instability and evolution in soft-shell clam transmissible cancer (bioRxiv).</title>
        <authorList>
            <person name="Hart S.F.M."/>
            <person name="Yonemitsu M.A."/>
            <person name="Giersch R.M."/>
            <person name="Beal B.F."/>
            <person name="Arriagada G."/>
            <person name="Davis B.W."/>
            <person name="Ostrander E.A."/>
            <person name="Goff S.P."/>
            <person name="Metzger M.J."/>
        </authorList>
    </citation>
    <scope>NUCLEOTIDE SEQUENCE</scope>
    <source>
        <strain evidence="3">MELC-2E11</strain>
        <tissue evidence="3">Siphon/mantle</tissue>
    </source>
</reference>
<keyword evidence="2" id="KW-0812">Transmembrane</keyword>
<proteinExistence type="predicted"/>
<organism evidence="3 4">
    <name type="scientific">Mya arenaria</name>
    <name type="common">Soft-shell clam</name>
    <dbReference type="NCBI Taxonomy" id="6604"/>
    <lineage>
        <taxon>Eukaryota</taxon>
        <taxon>Metazoa</taxon>
        <taxon>Spiralia</taxon>
        <taxon>Lophotrochozoa</taxon>
        <taxon>Mollusca</taxon>
        <taxon>Bivalvia</taxon>
        <taxon>Autobranchia</taxon>
        <taxon>Heteroconchia</taxon>
        <taxon>Euheterodonta</taxon>
        <taxon>Imparidentia</taxon>
        <taxon>Neoheterodontei</taxon>
        <taxon>Myida</taxon>
        <taxon>Myoidea</taxon>
        <taxon>Myidae</taxon>
        <taxon>Mya</taxon>
    </lineage>
</organism>